<feature type="transmembrane region" description="Helical" evidence="1">
    <location>
        <begin position="61"/>
        <end position="83"/>
    </location>
</feature>
<keyword evidence="1" id="KW-0812">Transmembrane</keyword>
<keyword evidence="1" id="KW-0472">Membrane</keyword>
<feature type="transmembrane region" description="Helical" evidence="1">
    <location>
        <begin position="133"/>
        <end position="152"/>
    </location>
</feature>
<keyword evidence="1" id="KW-1133">Transmembrane helix</keyword>
<keyword evidence="3" id="KW-1185">Reference proteome</keyword>
<feature type="transmembrane region" description="Helical" evidence="1">
    <location>
        <begin position="158"/>
        <end position="177"/>
    </location>
</feature>
<evidence type="ECO:0000256" key="1">
    <source>
        <dbReference type="SAM" id="Phobius"/>
    </source>
</evidence>
<proteinExistence type="predicted"/>
<accession>A0ABN2Y004</accession>
<name>A0ABN2Y004_9MICC</name>
<comment type="caution">
    <text evidence="2">The sequence shown here is derived from an EMBL/GenBank/DDBJ whole genome shotgun (WGS) entry which is preliminary data.</text>
</comment>
<feature type="transmembrane region" description="Helical" evidence="1">
    <location>
        <begin position="31"/>
        <end position="49"/>
    </location>
</feature>
<reference evidence="2 3" key="1">
    <citation type="journal article" date="2019" name="Int. J. Syst. Evol. Microbiol.">
        <title>The Global Catalogue of Microorganisms (GCM) 10K type strain sequencing project: providing services to taxonomists for standard genome sequencing and annotation.</title>
        <authorList>
            <consortium name="The Broad Institute Genomics Platform"/>
            <consortium name="The Broad Institute Genome Sequencing Center for Infectious Disease"/>
            <person name="Wu L."/>
            <person name="Ma J."/>
        </authorList>
    </citation>
    <scope>NUCLEOTIDE SEQUENCE [LARGE SCALE GENOMIC DNA]</scope>
    <source>
        <strain evidence="2 3">JCM 15914</strain>
    </source>
</reference>
<evidence type="ECO:0000313" key="3">
    <source>
        <dbReference type="Proteomes" id="UP001500166"/>
    </source>
</evidence>
<gene>
    <name evidence="2" type="ORF">GCM10009824_20680</name>
</gene>
<dbReference type="Proteomes" id="UP001500166">
    <property type="component" value="Unassembled WGS sequence"/>
</dbReference>
<dbReference type="RefSeq" id="WP_344224944.1">
    <property type="nucleotide sequence ID" value="NZ_BAAAQA010000020.1"/>
</dbReference>
<evidence type="ECO:0000313" key="2">
    <source>
        <dbReference type="EMBL" id="GAA2119618.1"/>
    </source>
</evidence>
<organism evidence="2 3">
    <name type="scientific">Kocuria atrinae</name>
    <dbReference type="NCBI Taxonomy" id="592377"/>
    <lineage>
        <taxon>Bacteria</taxon>
        <taxon>Bacillati</taxon>
        <taxon>Actinomycetota</taxon>
        <taxon>Actinomycetes</taxon>
        <taxon>Micrococcales</taxon>
        <taxon>Micrococcaceae</taxon>
        <taxon>Kocuria</taxon>
    </lineage>
</organism>
<dbReference type="EMBL" id="BAAAQA010000020">
    <property type="protein sequence ID" value="GAA2119618.1"/>
    <property type="molecule type" value="Genomic_DNA"/>
</dbReference>
<protein>
    <submittedName>
        <fullName evidence="2">Uncharacterized protein</fullName>
    </submittedName>
</protein>
<sequence>MAQEYRLTGADRPNVPIPSLEWVDKVWKRRVTVVGIVALVAAIAGVLFNEQLDRTGLFDTAWQWPVLLAGVVVSLGGVILSFMRVDQVPHVGMMEERSTGSKGVRASARTGRLPQDSAHLRVQDYMAVEMVQYGWPMIPALVGMILVLIALWTVAPAVVVALLLVAVWAAIRINGTATARKYYRLRKD</sequence>